<dbReference type="OrthoDB" id="9809851at2"/>
<evidence type="ECO:0000313" key="18">
    <source>
        <dbReference type="EMBL" id="ROT47539.1"/>
    </source>
</evidence>
<keyword evidence="7" id="KW-0228">DNA excision</keyword>
<dbReference type="Gene3D" id="1.20.1580.10">
    <property type="entry name" value="ABC transporter ATPase like domain"/>
    <property type="match status" value="2"/>
</dbReference>
<dbReference type="PROSITE" id="PS50893">
    <property type="entry name" value="ABC_TRANSPORTER_2"/>
    <property type="match status" value="2"/>
</dbReference>
<protein>
    <recommendedName>
        <fullName evidence="15">UvrABC system protein A</fullName>
    </recommendedName>
    <alternativeName>
        <fullName evidence="16">Excinuclease ABC subunit A</fullName>
    </alternativeName>
</protein>
<dbReference type="PANTHER" id="PTHR43152:SF3">
    <property type="entry name" value="UVRABC SYSTEM PROTEIN A"/>
    <property type="match status" value="1"/>
</dbReference>
<keyword evidence="11" id="KW-0267">Excision nuclease</keyword>
<dbReference type="PANTHER" id="PTHR43152">
    <property type="entry name" value="UVRABC SYSTEM PROTEIN A"/>
    <property type="match status" value="1"/>
</dbReference>
<evidence type="ECO:0000256" key="10">
    <source>
        <dbReference type="ARBA" id="ARBA00022840"/>
    </source>
</evidence>
<dbReference type="Gene3D" id="3.30.1490.20">
    <property type="entry name" value="ATP-grasp fold, A domain"/>
    <property type="match status" value="1"/>
</dbReference>
<keyword evidence="2" id="KW-0963">Cytoplasm</keyword>
<feature type="domain" description="ABC transporter" evidence="17">
    <location>
        <begin position="593"/>
        <end position="937"/>
    </location>
</feature>
<keyword evidence="19" id="KW-1185">Reference proteome</keyword>
<proteinExistence type="inferred from homology"/>
<dbReference type="InterPro" id="IPR041552">
    <property type="entry name" value="UvrA_DNA-bd"/>
</dbReference>
<evidence type="ECO:0000256" key="9">
    <source>
        <dbReference type="ARBA" id="ARBA00022833"/>
    </source>
</evidence>
<feature type="domain" description="ABC transporter" evidence="17">
    <location>
        <begin position="253"/>
        <end position="588"/>
    </location>
</feature>
<keyword evidence="10" id="KW-0067">ATP-binding</keyword>
<dbReference type="GO" id="GO:0009380">
    <property type="term" value="C:excinuclease repair complex"/>
    <property type="evidence" value="ECO:0007669"/>
    <property type="project" value="InterPro"/>
</dbReference>
<keyword evidence="12" id="KW-0238">DNA-binding</keyword>
<dbReference type="GO" id="GO:0016887">
    <property type="term" value="F:ATP hydrolysis activity"/>
    <property type="evidence" value="ECO:0007669"/>
    <property type="project" value="InterPro"/>
</dbReference>
<dbReference type="EMBL" id="RARA01000022">
    <property type="protein sequence ID" value="ROT47539.1"/>
    <property type="molecule type" value="Genomic_DNA"/>
</dbReference>
<evidence type="ECO:0000256" key="14">
    <source>
        <dbReference type="ARBA" id="ARBA00038000"/>
    </source>
</evidence>
<comment type="similarity">
    <text evidence="14">Belongs to the ABC transporter superfamily. UvrA family.</text>
</comment>
<dbReference type="InterPro" id="IPR004602">
    <property type="entry name" value="UvrA"/>
</dbReference>
<gene>
    <name evidence="18" type="primary">uvrA</name>
    <name evidence="18" type="ORF">EDM02_02135</name>
</gene>
<dbReference type="InterPro" id="IPR003439">
    <property type="entry name" value="ABC_transporter-like_ATP-bd"/>
</dbReference>
<keyword evidence="4" id="KW-0677">Repeat</keyword>
<evidence type="ECO:0000256" key="1">
    <source>
        <dbReference type="ARBA" id="ARBA00004496"/>
    </source>
</evidence>
<dbReference type="InterPro" id="IPR027417">
    <property type="entry name" value="P-loop_NTPase"/>
</dbReference>
<dbReference type="GO" id="GO:0004518">
    <property type="term" value="F:nuclease activity"/>
    <property type="evidence" value="ECO:0007669"/>
    <property type="project" value="UniProtKB-KW"/>
</dbReference>
<keyword evidence="13" id="KW-0234">DNA repair</keyword>
<evidence type="ECO:0000256" key="6">
    <source>
        <dbReference type="ARBA" id="ARBA00022763"/>
    </source>
</evidence>
<dbReference type="GO" id="GO:0005737">
    <property type="term" value="C:cytoplasm"/>
    <property type="evidence" value="ECO:0007669"/>
    <property type="project" value="UniProtKB-SubCell"/>
</dbReference>
<evidence type="ECO:0000256" key="15">
    <source>
        <dbReference type="ARBA" id="ARBA00039316"/>
    </source>
</evidence>
<dbReference type="GO" id="GO:0005524">
    <property type="term" value="F:ATP binding"/>
    <property type="evidence" value="ECO:0007669"/>
    <property type="project" value="UniProtKB-KW"/>
</dbReference>
<dbReference type="GO" id="GO:0006289">
    <property type="term" value="P:nucleotide-excision repair"/>
    <property type="evidence" value="ECO:0007669"/>
    <property type="project" value="InterPro"/>
</dbReference>
<dbReference type="SUPFAM" id="SSF52540">
    <property type="entry name" value="P-loop containing nucleoside triphosphate hydrolases"/>
    <property type="match status" value="2"/>
</dbReference>
<evidence type="ECO:0000256" key="7">
    <source>
        <dbReference type="ARBA" id="ARBA00022769"/>
    </source>
</evidence>
<evidence type="ECO:0000256" key="11">
    <source>
        <dbReference type="ARBA" id="ARBA00022881"/>
    </source>
</evidence>
<keyword evidence="9" id="KW-0862">Zinc</keyword>
<dbReference type="AlphaFoldDB" id="A0A3N2QCY3"/>
<sequence>MVVASMLDKLSPKDFIIIKGASMHNLKNLSVAIPRNQLVVVTGLSGSGKSSLILDTLFVEAQRMYIESLSAYARQFLGKVEKPPVDSIRGLAPAIAIQQHLVNKNPRSTIGTVTELCDYLNLLYARIGTTYSPISGQKVKKDSVSDVVDYIYQQEHGTKVLILYPMVIADKEKIMDKLRVEQRKGFTRIMQGNKLFDIETLLEGREQLDLDQPMYGLVDRIVVKKEEQDHPYKYRIADSVQVAFFEGMGTAVVDLVGLGRKTFSDRFELDGILFELPTVHFFSFNTPHGACKSCEGTGQIVHIDEKKVVPNPELSLVAGAIAPWNGPVMRKWFSPLLGGGTTPRFPIHTPYSSLTAAQKKILWQGSGDFAGIYAFFDFCSTQTDKIQYRVLLSRYRGKIQCPACRGTRVRSDAHYVKIHNHSIVDLLWMPIHQLIVFFDDIALTEREAHIAQRILSEIKNRLRYLAEVGLGYLTLSRPIVTLSGGEHQRIKLATALGSPLFGTIYILDEPTIGLHPRDTVQLVKILLDLKNQGNTVIVIEHEELVMRAADSLIEIGPEAGAKGGFLVFQGSFPALLQATGSHTAQYINGIATLPLPSHRRSWRNHLLIMQASLHNLKQVTVTIPLHVLTVVTGVSGSGKSTLIKEVLYPALEQHFASTLEKVQIPSGQKAEATLSGDLHAIKAVELVNQSPLGKSSRSNPATYLGIYDYIRDLFVQAPLARSRNYRAGHFSFNSDKGQCASCHGEGQQKIEMQFMADIYLPCESCRGSRFKPEILEVTYGGKHMAEVLHMTVEEASVFFADHGPIGHKLKLLQEVGLGYVPLGQSVSSLSGGEGQRLKLAYYLEKQLVDQPILFIFDEPTTGLHMHDVHTLLIAIHALVNQGHTVIVIEHNIDVMRHADWLIDLGPGGGEQGGQVVFTGRPEELIKIEGNHTAYFLKQKMQQ</sequence>
<comment type="subcellular location">
    <subcellularLocation>
        <location evidence="1">Cytoplasm</location>
    </subcellularLocation>
</comment>
<organism evidence="18 19">
    <name type="scientific">Candidatus Cardinium hertigii</name>
    <dbReference type="NCBI Taxonomy" id="247481"/>
    <lineage>
        <taxon>Bacteria</taxon>
        <taxon>Pseudomonadati</taxon>
        <taxon>Bacteroidota</taxon>
        <taxon>Cytophagia</taxon>
        <taxon>Cytophagales</taxon>
        <taxon>Amoebophilaceae</taxon>
        <taxon>Candidatus Cardinium</taxon>
    </lineage>
</organism>
<dbReference type="GO" id="GO:0003677">
    <property type="term" value="F:DNA binding"/>
    <property type="evidence" value="ECO:0007669"/>
    <property type="project" value="UniProtKB-KW"/>
</dbReference>
<keyword evidence="8" id="KW-0863">Zinc-finger</keyword>
<comment type="caution">
    <text evidence="18">The sequence shown here is derived from an EMBL/GenBank/DDBJ whole genome shotgun (WGS) entry which is preliminary data.</text>
</comment>
<dbReference type="Pfam" id="PF17760">
    <property type="entry name" value="UvrA_inter"/>
    <property type="match status" value="1"/>
</dbReference>
<keyword evidence="5" id="KW-0547">Nucleotide-binding</keyword>
<dbReference type="Gene3D" id="3.40.50.300">
    <property type="entry name" value="P-loop containing nucleotide triphosphate hydrolases"/>
    <property type="match status" value="2"/>
</dbReference>
<keyword evidence="3" id="KW-0479">Metal-binding</keyword>
<evidence type="ECO:0000256" key="2">
    <source>
        <dbReference type="ARBA" id="ARBA00022490"/>
    </source>
</evidence>
<dbReference type="InterPro" id="IPR013815">
    <property type="entry name" value="ATP_grasp_subdomain_1"/>
</dbReference>
<dbReference type="GO" id="GO:0008270">
    <property type="term" value="F:zinc ion binding"/>
    <property type="evidence" value="ECO:0007669"/>
    <property type="project" value="UniProtKB-KW"/>
</dbReference>
<evidence type="ECO:0000259" key="17">
    <source>
        <dbReference type="PROSITE" id="PS50893"/>
    </source>
</evidence>
<evidence type="ECO:0000313" key="19">
    <source>
        <dbReference type="Proteomes" id="UP000270927"/>
    </source>
</evidence>
<reference evidence="18 19" key="1">
    <citation type="submission" date="2018-09" db="EMBL/GenBank/DDBJ databases">
        <title>Comparative Genomics of Wolbachia-Cardinium Dual Endosymbiosis in a Plant-Parasitic Nematode.</title>
        <authorList>
            <person name="Brown A.M.V."/>
            <person name="Wasala S.K."/>
            <person name="Howe D.K."/>
            <person name="Peetz A.B."/>
            <person name="Zasada I.A."/>
            <person name="Denver D.R."/>
        </authorList>
    </citation>
    <scope>NUCLEOTIDE SEQUENCE [LARGE SCALE GENOMIC DNA]</scope>
    <source>
        <strain evidence="18 19">Pp_1</strain>
    </source>
</reference>
<keyword evidence="6" id="KW-0227">DNA damage</keyword>
<dbReference type="NCBIfam" id="TIGR00630">
    <property type="entry name" value="uvra"/>
    <property type="match status" value="1"/>
</dbReference>
<dbReference type="Proteomes" id="UP000270927">
    <property type="component" value="Unassembled WGS sequence"/>
</dbReference>
<evidence type="ECO:0000256" key="13">
    <source>
        <dbReference type="ARBA" id="ARBA00023204"/>
    </source>
</evidence>
<dbReference type="Pfam" id="PF17755">
    <property type="entry name" value="UvrA_DNA-bind"/>
    <property type="match status" value="1"/>
</dbReference>
<dbReference type="InterPro" id="IPR041102">
    <property type="entry name" value="UvrA_inter"/>
</dbReference>
<name>A0A3N2QCY3_9BACT</name>
<accession>A0A3N2QCY3</accession>
<dbReference type="Gene3D" id="1.10.8.280">
    <property type="entry name" value="ABC transporter ATPase domain-like"/>
    <property type="match status" value="1"/>
</dbReference>
<evidence type="ECO:0000256" key="12">
    <source>
        <dbReference type="ARBA" id="ARBA00023125"/>
    </source>
</evidence>
<evidence type="ECO:0000256" key="8">
    <source>
        <dbReference type="ARBA" id="ARBA00022771"/>
    </source>
</evidence>
<evidence type="ECO:0000256" key="4">
    <source>
        <dbReference type="ARBA" id="ARBA00022737"/>
    </source>
</evidence>
<evidence type="ECO:0000256" key="5">
    <source>
        <dbReference type="ARBA" id="ARBA00022741"/>
    </source>
</evidence>
<evidence type="ECO:0000256" key="3">
    <source>
        <dbReference type="ARBA" id="ARBA00022723"/>
    </source>
</evidence>
<evidence type="ECO:0000256" key="16">
    <source>
        <dbReference type="ARBA" id="ARBA00042156"/>
    </source>
</evidence>